<evidence type="ECO:0000313" key="4">
    <source>
        <dbReference type="EMBL" id="MXQ94439.1"/>
    </source>
</evidence>
<evidence type="ECO:0000256" key="2">
    <source>
        <dbReference type="SAM" id="MobiDB-lite"/>
    </source>
</evidence>
<evidence type="ECO:0000256" key="1">
    <source>
        <dbReference type="PROSITE-ProRule" id="PRU00023"/>
    </source>
</evidence>
<evidence type="ECO:0000313" key="5">
    <source>
        <dbReference type="Proteomes" id="UP000322234"/>
    </source>
</evidence>
<comment type="caution">
    <text evidence="4">The sequence shown here is derived from an EMBL/GenBank/DDBJ whole genome shotgun (WGS) entry which is preliminary data.</text>
</comment>
<organism evidence="4 5">
    <name type="scientific">Bos mutus</name>
    <name type="common">wild yak</name>
    <dbReference type="NCBI Taxonomy" id="72004"/>
    <lineage>
        <taxon>Eukaryota</taxon>
        <taxon>Metazoa</taxon>
        <taxon>Chordata</taxon>
        <taxon>Craniata</taxon>
        <taxon>Vertebrata</taxon>
        <taxon>Euteleostomi</taxon>
        <taxon>Mammalia</taxon>
        <taxon>Eutheria</taxon>
        <taxon>Laurasiatheria</taxon>
        <taxon>Artiodactyla</taxon>
        <taxon>Ruminantia</taxon>
        <taxon>Pecora</taxon>
        <taxon>Bovidae</taxon>
        <taxon>Bovinae</taxon>
        <taxon>Bos</taxon>
    </lineage>
</organism>
<dbReference type="PROSITE" id="PS50297">
    <property type="entry name" value="ANK_REP_REGION"/>
    <property type="match status" value="1"/>
</dbReference>
<feature type="region of interest" description="Disordered" evidence="2">
    <location>
        <begin position="1"/>
        <end position="35"/>
    </location>
</feature>
<keyword evidence="3" id="KW-1133">Transmembrane helix</keyword>
<name>A0A6B0RWE0_9CETA</name>
<dbReference type="InterPro" id="IPR039323">
    <property type="entry name" value="ANKRD_45/46/60"/>
</dbReference>
<reference evidence="4" key="1">
    <citation type="submission" date="2019-10" db="EMBL/GenBank/DDBJ databases">
        <title>The sequence and de novo assembly of the wild yak genome.</title>
        <authorList>
            <person name="Liu Y."/>
        </authorList>
    </citation>
    <scope>NUCLEOTIDE SEQUENCE [LARGE SCALE GENOMIC DNA]</scope>
    <source>
        <strain evidence="4">WY2019</strain>
    </source>
</reference>
<proteinExistence type="predicted"/>
<evidence type="ECO:0000256" key="3">
    <source>
        <dbReference type="SAM" id="Phobius"/>
    </source>
</evidence>
<dbReference type="EMBL" id="VBQZ03000111">
    <property type="protein sequence ID" value="MXQ94439.1"/>
    <property type="molecule type" value="Genomic_DNA"/>
</dbReference>
<protein>
    <submittedName>
        <fullName evidence="4">Uncharacterized protein</fullName>
    </submittedName>
</protein>
<dbReference type="InterPro" id="IPR002110">
    <property type="entry name" value="Ankyrin_rpt"/>
</dbReference>
<keyword evidence="3" id="KW-0472">Membrane</keyword>
<dbReference type="Proteomes" id="UP000322234">
    <property type="component" value="Unassembled WGS sequence"/>
</dbReference>
<accession>A0A6B0RWE0</accession>
<sequence>MAQDQRGSDSVGNQAKRGTGQESHQTPEPGFLNPCEAHSIHHIRTMSYVFVNDSSQTNVPLLQACIDGDFNYSKRLLESGFDPNIRDSRGRTGLHLAAARGNVDICQLLHKFGADLLATDYQGNTALHLCGHVDTIQFLVSNGLKIDICNHQGATPLVLAKRRGVNKDVIRLLESLEEQEVKGFNRGTHSKLETMQTAESESAMESHSLLNPNLQQGEGVLSSFRTTWQEFVEDLGFWRVLLLIFVIALLSLGIAYYGLVRDSVTSSQNGVPSFFCSLEIAAVTNNLLLHLLQEYELSVYLLVILSDKSRETEWYQLITKCNSCDAFLFLRANEQVNREKTEGLNNGVRNPENREVSKPITSLHLESGF</sequence>
<keyword evidence="3" id="KW-0812">Transmembrane</keyword>
<dbReference type="AlphaFoldDB" id="A0A6B0RWE0"/>
<dbReference type="PANTHER" id="PTHR22677:SF4">
    <property type="entry name" value="USHER SYNDROME TYPE-1G PROTEIN-LIKE PROTEIN"/>
    <property type="match status" value="1"/>
</dbReference>
<dbReference type="Gene3D" id="1.25.40.20">
    <property type="entry name" value="Ankyrin repeat-containing domain"/>
    <property type="match status" value="1"/>
</dbReference>
<feature type="transmembrane region" description="Helical" evidence="3">
    <location>
        <begin position="236"/>
        <end position="259"/>
    </location>
</feature>
<gene>
    <name evidence="4" type="ORF">E5288_WYG022417</name>
</gene>
<dbReference type="PROSITE" id="PS50088">
    <property type="entry name" value="ANK_REPEAT"/>
    <property type="match status" value="2"/>
</dbReference>
<dbReference type="SUPFAM" id="SSF48403">
    <property type="entry name" value="Ankyrin repeat"/>
    <property type="match status" value="1"/>
</dbReference>
<dbReference type="Pfam" id="PF12796">
    <property type="entry name" value="Ank_2"/>
    <property type="match status" value="1"/>
</dbReference>
<dbReference type="PANTHER" id="PTHR22677">
    <property type="entry name" value="ANKYRIN REPEAT DOMAIN-CONTAINING PROTEIN 60"/>
    <property type="match status" value="1"/>
</dbReference>
<feature type="repeat" description="ANK" evidence="1">
    <location>
        <begin position="89"/>
        <end position="121"/>
    </location>
</feature>
<dbReference type="SMART" id="SM00248">
    <property type="entry name" value="ANK"/>
    <property type="match status" value="3"/>
</dbReference>
<feature type="repeat" description="ANK" evidence="1">
    <location>
        <begin position="56"/>
        <end position="88"/>
    </location>
</feature>
<keyword evidence="5" id="KW-1185">Reference proteome</keyword>
<keyword evidence="1" id="KW-0040">ANK repeat</keyword>
<dbReference type="InterPro" id="IPR036770">
    <property type="entry name" value="Ankyrin_rpt-contain_sf"/>
</dbReference>